<protein>
    <submittedName>
        <fullName evidence="9">Iron ABC transporter permease</fullName>
    </submittedName>
</protein>
<dbReference type="PANTHER" id="PTHR30472">
    <property type="entry name" value="FERRIC ENTEROBACTIN TRANSPORT SYSTEM PERMEASE PROTEIN"/>
    <property type="match status" value="1"/>
</dbReference>
<feature type="transmembrane region" description="Helical" evidence="8">
    <location>
        <begin position="62"/>
        <end position="79"/>
    </location>
</feature>
<evidence type="ECO:0000256" key="2">
    <source>
        <dbReference type="ARBA" id="ARBA00007935"/>
    </source>
</evidence>
<proteinExistence type="inferred from homology"/>
<organism evidence="9 10">
    <name type="scientific">Marinobacter salinexigens</name>
    <dbReference type="NCBI Taxonomy" id="2919747"/>
    <lineage>
        <taxon>Bacteria</taxon>
        <taxon>Pseudomonadati</taxon>
        <taxon>Pseudomonadota</taxon>
        <taxon>Gammaproteobacteria</taxon>
        <taxon>Pseudomonadales</taxon>
        <taxon>Marinobacteraceae</taxon>
        <taxon>Marinobacter</taxon>
    </lineage>
</organism>
<keyword evidence="3" id="KW-0813">Transport</keyword>
<evidence type="ECO:0000313" key="9">
    <source>
        <dbReference type="EMBL" id="KAA1174522.1"/>
    </source>
</evidence>
<evidence type="ECO:0000256" key="6">
    <source>
        <dbReference type="ARBA" id="ARBA00022989"/>
    </source>
</evidence>
<dbReference type="PANTHER" id="PTHR30472:SF24">
    <property type="entry name" value="FERRIC ENTEROBACTIN TRANSPORT SYSTEM PERMEASE PROTEIN FEPG"/>
    <property type="match status" value="1"/>
</dbReference>
<dbReference type="InterPro" id="IPR000522">
    <property type="entry name" value="ABC_transptr_permease_BtuC"/>
</dbReference>
<keyword evidence="4" id="KW-1003">Cell membrane</keyword>
<comment type="caution">
    <text evidence="9">The sequence shown here is derived from an EMBL/GenBank/DDBJ whole genome shotgun (WGS) entry which is preliminary data.</text>
</comment>
<evidence type="ECO:0000256" key="3">
    <source>
        <dbReference type="ARBA" id="ARBA00022448"/>
    </source>
</evidence>
<evidence type="ECO:0000256" key="8">
    <source>
        <dbReference type="SAM" id="Phobius"/>
    </source>
</evidence>
<feature type="transmembrane region" description="Helical" evidence="8">
    <location>
        <begin position="145"/>
        <end position="169"/>
    </location>
</feature>
<feature type="transmembrane region" description="Helical" evidence="8">
    <location>
        <begin position="301"/>
        <end position="322"/>
    </location>
</feature>
<accession>A0A5B0VIP5</accession>
<reference evidence="9 10" key="1">
    <citation type="submission" date="2019-08" db="EMBL/GenBank/DDBJ databases">
        <title>Marinobacter ZYF650 sp. nov., a marine bacterium isolated from seawater of the Mariana trench.</title>
        <authorList>
            <person name="Ahmad W."/>
        </authorList>
    </citation>
    <scope>NUCLEOTIDE SEQUENCE [LARGE SCALE GENOMIC DNA]</scope>
    <source>
        <strain evidence="9 10">ZYF650</strain>
    </source>
</reference>
<dbReference type="SUPFAM" id="SSF81345">
    <property type="entry name" value="ABC transporter involved in vitamin B12 uptake, BtuC"/>
    <property type="match status" value="1"/>
</dbReference>
<evidence type="ECO:0000313" key="10">
    <source>
        <dbReference type="Proteomes" id="UP000323161"/>
    </source>
</evidence>
<evidence type="ECO:0000256" key="7">
    <source>
        <dbReference type="ARBA" id="ARBA00023136"/>
    </source>
</evidence>
<feature type="transmembrane region" description="Helical" evidence="8">
    <location>
        <begin position="91"/>
        <end position="112"/>
    </location>
</feature>
<dbReference type="Gene3D" id="1.10.3470.10">
    <property type="entry name" value="ABC transporter involved in vitamin B12 uptake, BtuC"/>
    <property type="match status" value="1"/>
</dbReference>
<keyword evidence="10" id="KW-1185">Reference proteome</keyword>
<gene>
    <name evidence="9" type="ORF">FWJ25_09465</name>
</gene>
<comment type="similarity">
    <text evidence="2">Belongs to the binding-protein-dependent transport system permease family. FecCD subfamily.</text>
</comment>
<dbReference type="GO" id="GO:0022857">
    <property type="term" value="F:transmembrane transporter activity"/>
    <property type="evidence" value="ECO:0007669"/>
    <property type="project" value="InterPro"/>
</dbReference>
<comment type="subcellular location">
    <subcellularLocation>
        <location evidence="1">Cell membrane</location>
        <topology evidence="1">Multi-pass membrane protein</topology>
    </subcellularLocation>
</comment>
<dbReference type="Pfam" id="PF01032">
    <property type="entry name" value="FecCD"/>
    <property type="match status" value="1"/>
</dbReference>
<evidence type="ECO:0000256" key="5">
    <source>
        <dbReference type="ARBA" id="ARBA00022692"/>
    </source>
</evidence>
<keyword evidence="6 8" id="KW-1133">Transmembrane helix</keyword>
<keyword evidence="7 8" id="KW-0472">Membrane</keyword>
<evidence type="ECO:0000256" key="4">
    <source>
        <dbReference type="ARBA" id="ARBA00022475"/>
    </source>
</evidence>
<keyword evidence="5 8" id="KW-0812">Transmembrane</keyword>
<dbReference type="EMBL" id="VTUU01000003">
    <property type="protein sequence ID" value="KAA1174522.1"/>
    <property type="molecule type" value="Genomic_DNA"/>
</dbReference>
<evidence type="ECO:0000256" key="1">
    <source>
        <dbReference type="ARBA" id="ARBA00004651"/>
    </source>
</evidence>
<sequence length="330" mass="33234">MLLDRRAIAVNSILAILLAFSAIASLASGSLSISVPDILLTLQGNGSTIHSFVIQELRLPRFAAGALSGAALALAGCLMQTLARNRLATPGIIGIDNAATAFAVASIVSTTISLAPSAMALAGAATATAVAFGLAGATGTRGYRFIIAGLAIGAVSGAVTQVMLSGVALDDANAAYPWTVGSLNARNPTSVIVLTVGLGIGYLLSLAVRRGLSTLQLPESVAVSLGTRPGRVRFAALALSVLMTGFAVSVAGPVGLIALLGPELARTVSRPGRIPLTASALAGALLMTLSDLAGRTLLEPLEIPVGIVTALAGSPYLLWILLRKSPDISR</sequence>
<name>A0A5B0VIP5_9GAMM</name>
<dbReference type="AlphaFoldDB" id="A0A5B0VIP5"/>
<dbReference type="InterPro" id="IPR037294">
    <property type="entry name" value="ABC_BtuC-like"/>
</dbReference>
<feature type="transmembrane region" description="Helical" evidence="8">
    <location>
        <begin position="189"/>
        <end position="208"/>
    </location>
</feature>
<feature type="transmembrane region" description="Helical" evidence="8">
    <location>
        <begin position="234"/>
        <end position="260"/>
    </location>
</feature>
<feature type="transmembrane region" description="Helical" evidence="8">
    <location>
        <begin position="118"/>
        <end position="138"/>
    </location>
</feature>
<dbReference type="GO" id="GO:0033214">
    <property type="term" value="P:siderophore-iron import into cell"/>
    <property type="evidence" value="ECO:0007669"/>
    <property type="project" value="TreeGrafter"/>
</dbReference>
<dbReference type="GO" id="GO:0005886">
    <property type="term" value="C:plasma membrane"/>
    <property type="evidence" value="ECO:0007669"/>
    <property type="project" value="UniProtKB-SubCell"/>
</dbReference>
<dbReference type="Proteomes" id="UP000323161">
    <property type="component" value="Unassembled WGS sequence"/>
</dbReference>